<reference evidence="1 2" key="1">
    <citation type="submission" date="2023-10" db="EMBL/GenBank/DDBJ databases">
        <title>Chromosome-scale genome assembly provides insights into flower coloration mechanisms of Canna indica.</title>
        <authorList>
            <person name="Li C."/>
        </authorList>
    </citation>
    <scope>NUCLEOTIDE SEQUENCE [LARGE SCALE GENOMIC DNA]</scope>
    <source>
        <tissue evidence="1">Flower</tissue>
    </source>
</reference>
<evidence type="ECO:0000313" key="1">
    <source>
        <dbReference type="EMBL" id="WOL13720.1"/>
    </source>
</evidence>
<proteinExistence type="predicted"/>
<keyword evidence="2" id="KW-1185">Reference proteome</keyword>
<name>A0AAQ3KS90_9LILI</name>
<dbReference type="Proteomes" id="UP001327560">
    <property type="component" value="Chromosome 7"/>
</dbReference>
<accession>A0AAQ3KS90</accession>
<protein>
    <submittedName>
        <fullName evidence="1">Uncharacterized protein</fullName>
    </submittedName>
</protein>
<organism evidence="1 2">
    <name type="scientific">Canna indica</name>
    <name type="common">Indian-shot</name>
    <dbReference type="NCBI Taxonomy" id="4628"/>
    <lineage>
        <taxon>Eukaryota</taxon>
        <taxon>Viridiplantae</taxon>
        <taxon>Streptophyta</taxon>
        <taxon>Embryophyta</taxon>
        <taxon>Tracheophyta</taxon>
        <taxon>Spermatophyta</taxon>
        <taxon>Magnoliopsida</taxon>
        <taxon>Liliopsida</taxon>
        <taxon>Zingiberales</taxon>
        <taxon>Cannaceae</taxon>
        <taxon>Canna</taxon>
    </lineage>
</organism>
<gene>
    <name evidence="1" type="ORF">Cni_G22498</name>
</gene>
<evidence type="ECO:0000313" key="2">
    <source>
        <dbReference type="Proteomes" id="UP001327560"/>
    </source>
</evidence>
<sequence>MISKLQDTDSNTALMAVTSWDGEWDEILEENEDAIGDLMEDGLAYRYEYGIPQVWDDYEETEEEDGITLRLAKTTTDWAKQTQEDFEESNKREIEKWIKKTQEEVEKQYLIPVRKSSMPCESRWIGLNAGHKGLELEGLESLLMKA</sequence>
<dbReference type="EMBL" id="CP136896">
    <property type="protein sequence ID" value="WOL13720.1"/>
    <property type="molecule type" value="Genomic_DNA"/>
</dbReference>
<dbReference type="AlphaFoldDB" id="A0AAQ3KS90"/>